<dbReference type="RefSeq" id="WP_069974947.1">
    <property type="nucleotide sequence ID" value="NZ_CP017269.1"/>
</dbReference>
<keyword evidence="5" id="KW-1185">Reference proteome</keyword>
<evidence type="ECO:0000256" key="1">
    <source>
        <dbReference type="SAM" id="MobiDB-lite"/>
    </source>
</evidence>
<keyword evidence="2" id="KW-0732">Signal</keyword>
<feature type="region of interest" description="Disordered" evidence="1">
    <location>
        <begin position="289"/>
        <end position="359"/>
    </location>
</feature>
<accession>A0A1D8GEM1</accession>
<protein>
    <recommendedName>
        <fullName evidence="3">DUF5667 domain-containing protein</fullName>
    </recommendedName>
</protein>
<dbReference type="InterPro" id="IPR043725">
    <property type="entry name" value="DUF5667"/>
</dbReference>
<feature type="compositionally biased region" description="Basic and acidic residues" evidence="1">
    <location>
        <begin position="294"/>
        <end position="359"/>
    </location>
</feature>
<dbReference type="Proteomes" id="UP000095743">
    <property type="component" value="Chromosome"/>
</dbReference>
<dbReference type="AlphaFoldDB" id="A0A1D8GEM1"/>
<proteinExistence type="predicted"/>
<dbReference type="Pfam" id="PF18915">
    <property type="entry name" value="DUF5667"/>
    <property type="match status" value="1"/>
</dbReference>
<dbReference type="KEGG" id="gfe:Gferi_07110"/>
<name>A0A1D8GEM1_9FIRM</name>
<feature type="region of interest" description="Disordered" evidence="1">
    <location>
        <begin position="243"/>
        <end position="262"/>
    </location>
</feature>
<dbReference type="EMBL" id="CP017269">
    <property type="protein sequence ID" value="AOT69362.1"/>
    <property type="molecule type" value="Genomic_DNA"/>
</dbReference>
<feature type="signal peptide" evidence="2">
    <location>
        <begin position="1"/>
        <end position="21"/>
    </location>
</feature>
<dbReference type="STRING" id="1424294.Gferi_07110"/>
<feature type="compositionally biased region" description="Acidic residues" evidence="1">
    <location>
        <begin position="244"/>
        <end position="254"/>
    </location>
</feature>
<dbReference type="OrthoDB" id="1949817at2"/>
<evidence type="ECO:0000259" key="3">
    <source>
        <dbReference type="Pfam" id="PF18915"/>
    </source>
</evidence>
<sequence length="359" mass="40046">MKKAIISGLMAGLLTITPVFADTTNIVEAAPGITPDSVFYVVDRWVEDIQLAFNGNPEKKAALLHQMSLERLAEAERMLEENKEEHVNTAFEGYIFKLELIQEIIGELIINEDISDEIKEMLSNRLEELTEIRDETIAVVESELKVKIEEKVDSAYLVANIVKGLDVEKVKALRSEMKLGYGQIAHVFRLADAADLSVEEVAELLSQGKGIGQIAKELNVHPSALKGKNKKAVHIDVNITAENADQEEVEEDKEGQESLGAKITETAKSEKVKKQIKTILKDSEKKYGTALEAASRKEGTDEKDNQEETKTESQEKEENPKVKGSKESEKKKEVVKQEERVKSEKSESVSKDNNGKKKN</sequence>
<evidence type="ECO:0000313" key="4">
    <source>
        <dbReference type="EMBL" id="AOT69362.1"/>
    </source>
</evidence>
<reference evidence="4 5" key="1">
    <citation type="submission" date="2016-09" db="EMBL/GenBank/DDBJ databases">
        <title>Genomic analysis reveals versatility of anaerobic energy metabolism of Geosporobacter ferrireducens IRF9 of phylum Firmicutes.</title>
        <authorList>
            <person name="Kim S.-J."/>
        </authorList>
    </citation>
    <scope>NUCLEOTIDE SEQUENCE [LARGE SCALE GENOMIC DNA]</scope>
    <source>
        <strain evidence="4 5">IRF9</strain>
    </source>
</reference>
<feature type="domain" description="DUF5667" evidence="3">
    <location>
        <begin position="32"/>
        <end position="135"/>
    </location>
</feature>
<gene>
    <name evidence="4" type="ORF">Gferi_07110</name>
</gene>
<organism evidence="4 5">
    <name type="scientific">Geosporobacter ferrireducens</name>
    <dbReference type="NCBI Taxonomy" id="1424294"/>
    <lineage>
        <taxon>Bacteria</taxon>
        <taxon>Bacillati</taxon>
        <taxon>Bacillota</taxon>
        <taxon>Clostridia</taxon>
        <taxon>Peptostreptococcales</taxon>
        <taxon>Thermotaleaceae</taxon>
        <taxon>Geosporobacter</taxon>
    </lineage>
</organism>
<evidence type="ECO:0000256" key="2">
    <source>
        <dbReference type="SAM" id="SignalP"/>
    </source>
</evidence>
<evidence type="ECO:0000313" key="5">
    <source>
        <dbReference type="Proteomes" id="UP000095743"/>
    </source>
</evidence>
<feature type="chain" id="PRO_5009107356" description="DUF5667 domain-containing protein" evidence="2">
    <location>
        <begin position="22"/>
        <end position="359"/>
    </location>
</feature>